<sequence length="244" mass="28635">EIQYSELISIHENKRPIIHELRKRINDFHQMNEAFYNSLSATQVELKTDEDDHWQKDCLFTEKHSKLNNDLRELEQTKVSIEHEIRELQRRSFQSKQAAKESIELRDTIDKLFSDLACARKKHQLLHKALLNVKLKPIDAEKLYVMHQNEEDHENQDLLTLSEKKKKFDEYKQKLTEKLHLCITPSSASSISLAFNGSDNNNNNNSNNTNDKSTMDNSIIIRNDQDGISLRIKLIGQHERRKSC</sequence>
<feature type="non-terminal residue" evidence="2">
    <location>
        <position position="244"/>
    </location>
</feature>
<name>A0A819MDP5_9BILA</name>
<evidence type="ECO:0000313" key="2">
    <source>
        <dbReference type="EMBL" id="CAF3978837.1"/>
    </source>
</evidence>
<dbReference type="EMBL" id="CAJOBF010001732">
    <property type="protein sequence ID" value="CAF3978837.1"/>
    <property type="molecule type" value="Genomic_DNA"/>
</dbReference>
<keyword evidence="1" id="KW-0175">Coiled coil</keyword>
<accession>A0A819MDP5</accession>
<comment type="caution">
    <text evidence="2">The sequence shown here is derived from an EMBL/GenBank/DDBJ whole genome shotgun (WGS) entry which is preliminary data.</text>
</comment>
<reference evidence="2" key="1">
    <citation type="submission" date="2021-02" db="EMBL/GenBank/DDBJ databases">
        <authorList>
            <person name="Nowell W R."/>
        </authorList>
    </citation>
    <scope>NUCLEOTIDE SEQUENCE</scope>
</reference>
<organism evidence="2 3">
    <name type="scientific">Rotaria magnacalcarata</name>
    <dbReference type="NCBI Taxonomy" id="392030"/>
    <lineage>
        <taxon>Eukaryota</taxon>
        <taxon>Metazoa</taxon>
        <taxon>Spiralia</taxon>
        <taxon>Gnathifera</taxon>
        <taxon>Rotifera</taxon>
        <taxon>Eurotatoria</taxon>
        <taxon>Bdelloidea</taxon>
        <taxon>Philodinida</taxon>
        <taxon>Philodinidae</taxon>
        <taxon>Rotaria</taxon>
    </lineage>
</organism>
<protein>
    <submittedName>
        <fullName evidence="2">Uncharacterized protein</fullName>
    </submittedName>
</protein>
<gene>
    <name evidence="2" type="ORF">UXM345_LOCUS14920</name>
</gene>
<proteinExistence type="predicted"/>
<evidence type="ECO:0000313" key="3">
    <source>
        <dbReference type="Proteomes" id="UP000663842"/>
    </source>
</evidence>
<feature type="coiled-coil region" evidence="1">
    <location>
        <begin position="64"/>
        <end position="91"/>
    </location>
</feature>
<dbReference type="Proteomes" id="UP000663842">
    <property type="component" value="Unassembled WGS sequence"/>
</dbReference>
<dbReference type="AlphaFoldDB" id="A0A819MDP5"/>
<evidence type="ECO:0000256" key="1">
    <source>
        <dbReference type="SAM" id="Coils"/>
    </source>
</evidence>